<organism evidence="3 4">
    <name type="scientific">Jatropha curcas</name>
    <name type="common">Barbados nut</name>
    <dbReference type="NCBI Taxonomy" id="180498"/>
    <lineage>
        <taxon>Eukaryota</taxon>
        <taxon>Viridiplantae</taxon>
        <taxon>Streptophyta</taxon>
        <taxon>Embryophyta</taxon>
        <taxon>Tracheophyta</taxon>
        <taxon>Spermatophyta</taxon>
        <taxon>Magnoliopsida</taxon>
        <taxon>eudicotyledons</taxon>
        <taxon>Gunneridae</taxon>
        <taxon>Pentapetalae</taxon>
        <taxon>rosids</taxon>
        <taxon>fabids</taxon>
        <taxon>Malpighiales</taxon>
        <taxon>Euphorbiaceae</taxon>
        <taxon>Crotonoideae</taxon>
        <taxon>Jatropheae</taxon>
        <taxon>Jatropha</taxon>
    </lineage>
</organism>
<dbReference type="Pfam" id="PF13968">
    <property type="entry name" value="DUF4220"/>
    <property type="match status" value="1"/>
</dbReference>
<dbReference type="AlphaFoldDB" id="A0A067LFC3"/>
<protein>
    <recommendedName>
        <fullName evidence="2">DUF4220 domain-containing protein</fullName>
    </recommendedName>
</protein>
<evidence type="ECO:0000256" key="1">
    <source>
        <dbReference type="SAM" id="Phobius"/>
    </source>
</evidence>
<dbReference type="InterPro" id="IPR025315">
    <property type="entry name" value="DUF4220"/>
</dbReference>
<keyword evidence="4" id="KW-1185">Reference proteome</keyword>
<proteinExistence type="predicted"/>
<feature type="domain" description="DUF4220" evidence="2">
    <location>
        <begin position="7"/>
        <end position="121"/>
    </location>
</feature>
<dbReference type="Proteomes" id="UP000027138">
    <property type="component" value="Unassembled WGS sequence"/>
</dbReference>
<name>A0A067LFC3_JATCU</name>
<reference evidence="3 4" key="1">
    <citation type="journal article" date="2014" name="PLoS ONE">
        <title>Global Analysis of Gene Expression Profiles in Physic Nut (Jatropha curcas L.) Seedlings Exposed to Salt Stress.</title>
        <authorList>
            <person name="Zhang L."/>
            <person name="Zhang C."/>
            <person name="Wu P."/>
            <person name="Chen Y."/>
            <person name="Li M."/>
            <person name="Jiang H."/>
            <person name="Wu G."/>
        </authorList>
    </citation>
    <scope>NUCLEOTIDE SEQUENCE [LARGE SCALE GENOMIC DNA]</scope>
    <source>
        <strain evidence="4">cv. GZQX0401</strain>
        <tissue evidence="3">Young leaves</tissue>
    </source>
</reference>
<accession>A0A067LFC3</accession>
<evidence type="ECO:0000259" key="2">
    <source>
        <dbReference type="Pfam" id="PF13968"/>
    </source>
</evidence>
<dbReference type="PANTHER" id="PTHR31325">
    <property type="entry name" value="OS01G0798800 PROTEIN-RELATED"/>
    <property type="match status" value="1"/>
</dbReference>
<sequence>MKSKWGYFRYISFTSVVSALAVFHFNVNKDNFNSFDVDLTYALLFGAIGLDLIAIFMTIFSDWRAVHLRSSYHDSRSLTALFNDLRFRIFRKLLNIKRQQWCSIIFRRSSNRVSCHNLIRYGLQGSPTRIHVSNNHRLCGNFIQRMFQFSYIDKVIVFVGLKDFVDEIVYVSSEPLTKELWKFIFNEVKRKEASEQIRSARGELIIRHDLGDEDHSLMYYVKDVAFDRSILLWHIATEVLYNTDDDENNSNPKSDGHKEFSKILSDYLFYLLTMKPSLMAVAVGVNEISIQEVYAEVEKLCKTKELRWNELKKACECLLDFQGYREVHSKNWNSVGRRAHGVGAQEMGISK</sequence>
<keyword evidence="1" id="KW-1133">Transmembrane helix</keyword>
<gene>
    <name evidence="3" type="ORF">JCGZ_11841</name>
</gene>
<evidence type="ECO:0000313" key="4">
    <source>
        <dbReference type="Proteomes" id="UP000027138"/>
    </source>
</evidence>
<dbReference type="EMBL" id="KK914224">
    <property type="protein sequence ID" value="KDP45938.1"/>
    <property type="molecule type" value="Genomic_DNA"/>
</dbReference>
<dbReference type="STRING" id="180498.A0A067LFC3"/>
<feature type="transmembrane region" description="Helical" evidence="1">
    <location>
        <begin position="7"/>
        <end position="27"/>
    </location>
</feature>
<evidence type="ECO:0000313" key="3">
    <source>
        <dbReference type="EMBL" id="KDP45938.1"/>
    </source>
</evidence>
<keyword evidence="1" id="KW-0812">Transmembrane</keyword>
<feature type="transmembrane region" description="Helical" evidence="1">
    <location>
        <begin position="39"/>
        <end position="60"/>
    </location>
</feature>
<keyword evidence="1" id="KW-0472">Membrane</keyword>
<dbReference type="OrthoDB" id="1689146at2759"/>